<evidence type="ECO:0000313" key="3">
    <source>
        <dbReference type="EMBL" id="MST89648.1"/>
    </source>
</evidence>
<keyword evidence="1" id="KW-1133">Transmembrane helix</keyword>
<feature type="domain" description="GGDEF" evidence="2">
    <location>
        <begin position="234"/>
        <end position="357"/>
    </location>
</feature>
<dbReference type="Proteomes" id="UP000442619">
    <property type="component" value="Unassembled WGS sequence"/>
</dbReference>
<evidence type="ECO:0000259" key="2">
    <source>
        <dbReference type="PROSITE" id="PS50887"/>
    </source>
</evidence>
<feature type="transmembrane region" description="Helical" evidence="1">
    <location>
        <begin position="146"/>
        <end position="164"/>
    </location>
</feature>
<reference evidence="3 4" key="1">
    <citation type="submission" date="2019-08" db="EMBL/GenBank/DDBJ databases">
        <title>In-depth cultivation of the pig gut microbiome towards novel bacterial diversity and tailored functional studies.</title>
        <authorList>
            <person name="Wylensek D."/>
            <person name="Hitch T.C.A."/>
            <person name="Clavel T."/>
        </authorList>
    </citation>
    <scope>NUCLEOTIDE SEQUENCE [LARGE SCALE GENOMIC DNA]</scope>
    <source>
        <strain evidence="3 4">CA-Schmier-601-WT-3</strain>
    </source>
</reference>
<feature type="transmembrane region" description="Helical" evidence="1">
    <location>
        <begin position="124"/>
        <end position="139"/>
    </location>
</feature>
<evidence type="ECO:0000313" key="4">
    <source>
        <dbReference type="Proteomes" id="UP000442619"/>
    </source>
</evidence>
<sequence length="357" mass="41559">MSMRRFHMFLKEILKFFSVGLSKEDLIEISDNIRKENYKSLIVVALLSMLFSFVMTIVSYAAHDSFRVTMLHATLTICSCVLLLFVILYKDPKHHLIMTETHLFCFLLVTYAIILSTVLNSNRSAVTFIAIILALPLFFTDHPKRVALFIGLSSIFFLVFATLFDSQEVLLDDIVNGIVFSLISIIVSSYMSKVKFQNIYLKRKYQYLSETDVLTGLQNRNHYEYILEHNQNYHPSYCIYMDVNGLHELNNNDGHMAGDIMLKYIAKIFCRTFGEHSCFRVGGDEFVAFSFDEDKDQLIQAIAYLQHEANLKGYHVSIGYSAMHNNISLEKLVKEAESMMYEEKRKYYEENNRRKMR</sequence>
<dbReference type="GO" id="GO:0043709">
    <property type="term" value="P:cell adhesion involved in single-species biofilm formation"/>
    <property type="evidence" value="ECO:0007669"/>
    <property type="project" value="TreeGrafter"/>
</dbReference>
<accession>A0A844FUG2</accession>
<name>A0A844FUG2_9FIRM</name>
<feature type="transmembrane region" description="Helical" evidence="1">
    <location>
        <begin position="176"/>
        <end position="194"/>
    </location>
</feature>
<evidence type="ECO:0000256" key="1">
    <source>
        <dbReference type="SAM" id="Phobius"/>
    </source>
</evidence>
<dbReference type="InterPro" id="IPR000160">
    <property type="entry name" value="GGDEF_dom"/>
</dbReference>
<dbReference type="PROSITE" id="PS50887">
    <property type="entry name" value="GGDEF"/>
    <property type="match status" value="1"/>
</dbReference>
<dbReference type="GO" id="GO:1902201">
    <property type="term" value="P:negative regulation of bacterial-type flagellum-dependent cell motility"/>
    <property type="evidence" value="ECO:0007669"/>
    <property type="project" value="TreeGrafter"/>
</dbReference>
<dbReference type="InterPro" id="IPR050469">
    <property type="entry name" value="Diguanylate_Cyclase"/>
</dbReference>
<dbReference type="InterPro" id="IPR029787">
    <property type="entry name" value="Nucleotide_cyclase"/>
</dbReference>
<feature type="transmembrane region" description="Helical" evidence="1">
    <location>
        <begin position="68"/>
        <end position="89"/>
    </location>
</feature>
<dbReference type="GO" id="GO:0005886">
    <property type="term" value="C:plasma membrane"/>
    <property type="evidence" value="ECO:0007669"/>
    <property type="project" value="TreeGrafter"/>
</dbReference>
<gene>
    <name evidence="3" type="ORF">FYJ79_08705</name>
</gene>
<feature type="transmembrane region" description="Helical" evidence="1">
    <location>
        <begin position="101"/>
        <end position="118"/>
    </location>
</feature>
<proteinExistence type="predicted"/>
<dbReference type="Pfam" id="PF00990">
    <property type="entry name" value="GGDEF"/>
    <property type="match status" value="1"/>
</dbReference>
<dbReference type="Gene3D" id="3.30.70.270">
    <property type="match status" value="1"/>
</dbReference>
<dbReference type="EMBL" id="VUNM01000021">
    <property type="protein sequence ID" value="MST89648.1"/>
    <property type="molecule type" value="Genomic_DNA"/>
</dbReference>
<dbReference type="PANTHER" id="PTHR45138:SF9">
    <property type="entry name" value="DIGUANYLATE CYCLASE DGCM-RELATED"/>
    <property type="match status" value="1"/>
</dbReference>
<dbReference type="NCBIfam" id="TIGR00254">
    <property type="entry name" value="GGDEF"/>
    <property type="match status" value="1"/>
</dbReference>
<dbReference type="PANTHER" id="PTHR45138">
    <property type="entry name" value="REGULATORY COMPONENTS OF SENSORY TRANSDUCTION SYSTEM"/>
    <property type="match status" value="1"/>
</dbReference>
<dbReference type="InterPro" id="IPR043128">
    <property type="entry name" value="Rev_trsase/Diguanyl_cyclase"/>
</dbReference>
<organism evidence="3 4">
    <name type="scientific">Sharpea porci</name>
    <dbReference type="NCBI Taxonomy" id="2652286"/>
    <lineage>
        <taxon>Bacteria</taxon>
        <taxon>Bacillati</taxon>
        <taxon>Bacillota</taxon>
        <taxon>Erysipelotrichia</taxon>
        <taxon>Erysipelotrichales</taxon>
        <taxon>Coprobacillaceae</taxon>
        <taxon>Sharpea</taxon>
    </lineage>
</organism>
<keyword evidence="4" id="KW-1185">Reference proteome</keyword>
<comment type="caution">
    <text evidence="3">The sequence shown here is derived from an EMBL/GenBank/DDBJ whole genome shotgun (WGS) entry which is preliminary data.</text>
</comment>
<dbReference type="SUPFAM" id="SSF55073">
    <property type="entry name" value="Nucleotide cyclase"/>
    <property type="match status" value="1"/>
</dbReference>
<dbReference type="GO" id="GO:0052621">
    <property type="term" value="F:diguanylate cyclase activity"/>
    <property type="evidence" value="ECO:0007669"/>
    <property type="project" value="TreeGrafter"/>
</dbReference>
<protein>
    <submittedName>
        <fullName evidence="3">GGDEF domain-containing protein</fullName>
    </submittedName>
</protein>
<keyword evidence="1" id="KW-0472">Membrane</keyword>
<dbReference type="SMART" id="SM00267">
    <property type="entry name" value="GGDEF"/>
    <property type="match status" value="1"/>
</dbReference>
<dbReference type="AlphaFoldDB" id="A0A844FUG2"/>
<dbReference type="CDD" id="cd01949">
    <property type="entry name" value="GGDEF"/>
    <property type="match status" value="1"/>
</dbReference>
<keyword evidence="1" id="KW-0812">Transmembrane</keyword>
<feature type="transmembrane region" description="Helical" evidence="1">
    <location>
        <begin position="41"/>
        <end position="62"/>
    </location>
</feature>